<dbReference type="PANTHER" id="PTHR43163:SF5">
    <property type="entry name" value="GLUTATHIONE TRANSPORT SYSTEM PERMEASE PROTEIN GSIC"/>
    <property type="match status" value="1"/>
</dbReference>
<dbReference type="STRING" id="263475.AMD00_11970"/>
<dbReference type="NCBIfam" id="NF045470">
    <property type="entry name" value="Opp2B"/>
    <property type="match status" value="1"/>
</dbReference>
<evidence type="ECO:0000256" key="10">
    <source>
        <dbReference type="ARBA" id="ARBA00023136"/>
    </source>
</evidence>
<evidence type="ECO:0000256" key="8">
    <source>
        <dbReference type="ARBA" id="ARBA00023065"/>
    </source>
</evidence>
<dbReference type="PROSITE" id="PS50928">
    <property type="entry name" value="ABC_TM1"/>
    <property type="match status" value="1"/>
</dbReference>
<proteinExistence type="inferred from homology"/>
<evidence type="ECO:0000256" key="12">
    <source>
        <dbReference type="ARBA" id="ARBA00037215"/>
    </source>
</evidence>
<evidence type="ECO:0000256" key="15">
    <source>
        <dbReference type="ARBA" id="ARBA00044774"/>
    </source>
</evidence>
<dbReference type="GO" id="GO:0005886">
    <property type="term" value="C:plasma membrane"/>
    <property type="evidence" value="ECO:0007669"/>
    <property type="project" value="UniProtKB-SubCell"/>
</dbReference>
<evidence type="ECO:0000256" key="1">
    <source>
        <dbReference type="ARBA" id="ARBA00004429"/>
    </source>
</evidence>
<dbReference type="InterPro" id="IPR035906">
    <property type="entry name" value="MetI-like_sf"/>
</dbReference>
<dbReference type="InterPro" id="IPR045621">
    <property type="entry name" value="BPD_transp_1_N"/>
</dbReference>
<dbReference type="EMBL" id="LILB01000005">
    <property type="protein sequence ID" value="KOO49104.1"/>
    <property type="molecule type" value="Genomic_DNA"/>
</dbReference>
<comment type="caution">
    <text evidence="18">The sequence shown here is derived from an EMBL/GenBank/DDBJ whole genome shotgun (WGS) entry which is preliminary data.</text>
</comment>
<evidence type="ECO:0000256" key="6">
    <source>
        <dbReference type="ARBA" id="ARBA00022692"/>
    </source>
</evidence>
<accession>A0A0M0LDI0</accession>
<keyword evidence="10" id="KW-0472">Membrane</keyword>
<evidence type="ECO:0000256" key="13">
    <source>
        <dbReference type="ARBA" id="ARBA00038669"/>
    </source>
</evidence>
<comment type="similarity">
    <text evidence="11">Belongs to the binding-protein-dependent transport system permease family. OppBC subfamily.</text>
</comment>
<comment type="function">
    <text evidence="12">Part of the ABC transporter complex GsiABCD involved in glutathione import. Probably responsible for the translocation of the substrate across the membrane.</text>
</comment>
<comment type="subunit">
    <text evidence="13">The complex is composed of two ATP-binding proteins (NikD and NikE), two transmembrane proteins (NikB and NikC) and a solute-binding protein (NikA).</text>
</comment>
<dbReference type="InterPro" id="IPR000515">
    <property type="entry name" value="MetI-like"/>
</dbReference>
<keyword evidence="6" id="KW-0812">Transmembrane</keyword>
<name>A0A0M0LDI0_9BACL</name>
<dbReference type="Gene3D" id="1.10.3720.10">
    <property type="entry name" value="MetI-like"/>
    <property type="match status" value="1"/>
</dbReference>
<feature type="domain" description="ABC transmembrane type-1" evidence="17">
    <location>
        <begin position="95"/>
        <end position="292"/>
    </location>
</feature>
<keyword evidence="9" id="KW-0921">Nickel transport</keyword>
<evidence type="ECO:0000313" key="19">
    <source>
        <dbReference type="Proteomes" id="UP000036867"/>
    </source>
</evidence>
<keyword evidence="3" id="KW-1003">Cell membrane</keyword>
<dbReference type="Pfam" id="PF00528">
    <property type="entry name" value="BPD_transp_1"/>
    <property type="match status" value="1"/>
</dbReference>
<dbReference type="GeneID" id="301136812"/>
<dbReference type="InterPro" id="IPR050045">
    <property type="entry name" value="Opp2B"/>
</dbReference>
<dbReference type="SUPFAM" id="SSF161098">
    <property type="entry name" value="MetI-like"/>
    <property type="match status" value="1"/>
</dbReference>
<evidence type="ECO:0000256" key="4">
    <source>
        <dbReference type="ARBA" id="ARBA00022519"/>
    </source>
</evidence>
<protein>
    <recommendedName>
        <fullName evidence="14">Glutathione transport system permease protein GsiC</fullName>
    </recommendedName>
    <alternativeName>
        <fullName evidence="15">Nickel import system permease protein NikB</fullName>
    </alternativeName>
</protein>
<evidence type="ECO:0000256" key="5">
    <source>
        <dbReference type="ARBA" id="ARBA00022596"/>
    </source>
</evidence>
<reference evidence="19" key="1">
    <citation type="submission" date="2015-08" db="EMBL/GenBank/DDBJ databases">
        <title>Fjat-10028 dsm 16317.</title>
        <authorList>
            <person name="Liu B."/>
            <person name="Wang J."/>
            <person name="Zhu Y."/>
            <person name="Liu G."/>
            <person name="Chen Q."/>
            <person name="Chen Z."/>
            <person name="Lan J."/>
            <person name="Che J."/>
            <person name="Ge C."/>
            <person name="Shi H."/>
            <person name="Pan Z."/>
            <person name="Liu X."/>
        </authorList>
    </citation>
    <scope>NUCLEOTIDE SEQUENCE [LARGE SCALE GENOMIC DNA]</scope>
    <source>
        <strain evidence="19">DSM 16317</strain>
    </source>
</reference>
<evidence type="ECO:0000313" key="18">
    <source>
        <dbReference type="EMBL" id="KOO49104.1"/>
    </source>
</evidence>
<evidence type="ECO:0000259" key="17">
    <source>
        <dbReference type="PROSITE" id="PS50928"/>
    </source>
</evidence>
<dbReference type="Pfam" id="PF19300">
    <property type="entry name" value="BPD_transp_1_N"/>
    <property type="match status" value="1"/>
</dbReference>
<keyword evidence="2 16" id="KW-0813">Transport</keyword>
<evidence type="ECO:0000256" key="3">
    <source>
        <dbReference type="ARBA" id="ARBA00022475"/>
    </source>
</evidence>
<dbReference type="NCBIfam" id="NF011661">
    <property type="entry name" value="PRK15081.1"/>
    <property type="match status" value="1"/>
</dbReference>
<keyword evidence="8" id="KW-0406">Ion transport</keyword>
<keyword evidence="7" id="KW-1133">Transmembrane helix</keyword>
<keyword evidence="4" id="KW-0997">Cell inner membrane</keyword>
<evidence type="ECO:0000256" key="14">
    <source>
        <dbReference type="ARBA" id="ARBA00041107"/>
    </source>
</evidence>
<comment type="subcellular location">
    <subcellularLocation>
        <location evidence="1">Cell inner membrane</location>
        <topology evidence="1">Multi-pass membrane protein</topology>
    </subcellularLocation>
    <subcellularLocation>
        <location evidence="16">Cell membrane</location>
        <topology evidence="16">Multi-pass membrane protein</topology>
    </subcellularLocation>
</comment>
<evidence type="ECO:0000256" key="2">
    <source>
        <dbReference type="ARBA" id="ARBA00022448"/>
    </source>
</evidence>
<evidence type="ECO:0000256" key="11">
    <source>
        <dbReference type="ARBA" id="ARBA00024202"/>
    </source>
</evidence>
<evidence type="ECO:0000256" key="7">
    <source>
        <dbReference type="ARBA" id="ARBA00022989"/>
    </source>
</evidence>
<dbReference type="FunFam" id="1.10.3720.10:FF:000024">
    <property type="entry name" value="Glutathione ABC transporter permease GsiC"/>
    <property type="match status" value="1"/>
</dbReference>
<dbReference type="GO" id="GO:0015099">
    <property type="term" value="F:nickel cation transmembrane transporter activity"/>
    <property type="evidence" value="ECO:0007669"/>
    <property type="project" value="InterPro"/>
</dbReference>
<dbReference type="CDD" id="cd06261">
    <property type="entry name" value="TM_PBP2"/>
    <property type="match status" value="1"/>
</dbReference>
<gene>
    <name evidence="18" type="ORF">AMD00_11970</name>
</gene>
<keyword evidence="5" id="KW-0533">Nickel</keyword>
<evidence type="ECO:0000256" key="9">
    <source>
        <dbReference type="ARBA" id="ARBA00023112"/>
    </source>
</evidence>
<sequence>MLQYLLRRLLGMIPILFIVTIIVFLFVHLIPGDAARLVAGPDANKETIELVRKDLGLDKPIHEQYFTFIGNLLKGDLGTSLKTHKPVFDELAGRFIPTFWLTFWSMLWACIVGILIGIVSAVKRNKWQDYTGMLIAVVGISIPSFWLGLLLMQLFSVKLGWLPTGGLEDWRGYILPSITLGTGVAAIIARFSRSSLMDVLKEDYIRTGRAKGFAENSLVKRHAIKNAMIPVITMTGLQFGFLLGGSVVTETVFSFPGLGRLLIDAIATRDYPIIQAEILLFSVEFILINLVVDLMYGFLNPQIRYS</sequence>
<dbReference type="Proteomes" id="UP000036867">
    <property type="component" value="Unassembled WGS sequence"/>
</dbReference>
<keyword evidence="19" id="KW-1185">Reference proteome</keyword>
<dbReference type="PATRIC" id="fig|263475.3.peg.3641"/>
<dbReference type="RefSeq" id="WP_053417295.1">
    <property type="nucleotide sequence ID" value="NZ_JBHVNE010000002.1"/>
</dbReference>
<organism evidence="18 19">
    <name type="scientific">Viridibacillus arvi</name>
    <dbReference type="NCBI Taxonomy" id="263475"/>
    <lineage>
        <taxon>Bacteria</taxon>
        <taxon>Bacillati</taxon>
        <taxon>Bacillota</taxon>
        <taxon>Bacilli</taxon>
        <taxon>Bacillales</taxon>
        <taxon>Caryophanaceae</taxon>
        <taxon>Viridibacillus</taxon>
    </lineage>
</organism>
<dbReference type="AlphaFoldDB" id="A0A0M0LDI0"/>
<dbReference type="OrthoDB" id="401349at2"/>
<dbReference type="PANTHER" id="PTHR43163">
    <property type="entry name" value="DIPEPTIDE TRANSPORT SYSTEM PERMEASE PROTEIN DPPB-RELATED"/>
    <property type="match status" value="1"/>
</dbReference>
<evidence type="ECO:0000256" key="16">
    <source>
        <dbReference type="RuleBase" id="RU363032"/>
    </source>
</evidence>